<evidence type="ECO:0000313" key="2">
    <source>
        <dbReference type="Proteomes" id="UP000054007"/>
    </source>
</evidence>
<name>A0A0D7BHH4_9AGAR</name>
<dbReference type="EMBL" id="KN880482">
    <property type="protein sequence ID" value="KIY69549.1"/>
    <property type="molecule type" value="Genomic_DNA"/>
</dbReference>
<sequence>MSAEEISSTRASIAHRLSDEILGRIFLHAIGCARNECRLVDLHAHIVLQCGGPLPTHFEIAATCRRWRALVTSTPRFWTRLYINGRPPSKPVEAQTLANFPTLDSISSFVGAVGAALKFSGTHDLDELDISPVQWLHAQAPGIPAVDHFREVIGLLVVHCHRWKTLKLITFGAPIKYTHWTCFLPIAHRIRKLERVDIDSSIQPLPSAQDRWISKTLFMDAPALRSVRMVWNESHQVDLPWPQIIDLNLKARFVDMGTWRNTVASLAAEKLTWDVYVAHPDAHAFRRQPKRKSLSPPRNEHVRHLTLKDYFTPIVLPALESLTIAHCSPNVFAMALPLLIASNVVLKRLTYDIEQPWNTWQLFRKLIHSPCCDKLQHWRHVFREFDPAEGAATNIMWAVELKMPYMATLKTIHFLVRPPFGGGKAPELARDFCRAFWDVVKLNRRQDPWNRKSLAIFSRISEEDDYDKHIEAFIGHVWFRHLVQTAQISDIRFSLVIGNPRVGS</sequence>
<proteinExistence type="predicted"/>
<dbReference type="Gene3D" id="1.20.1280.50">
    <property type="match status" value="1"/>
</dbReference>
<dbReference type="OrthoDB" id="2269034at2759"/>
<protein>
    <submittedName>
        <fullName evidence="1">Uncharacterized protein</fullName>
    </submittedName>
</protein>
<reference evidence="1 2" key="1">
    <citation type="journal article" date="2015" name="Fungal Genet. Biol.">
        <title>Evolution of novel wood decay mechanisms in Agaricales revealed by the genome sequences of Fistulina hepatica and Cylindrobasidium torrendii.</title>
        <authorList>
            <person name="Floudas D."/>
            <person name="Held B.W."/>
            <person name="Riley R."/>
            <person name="Nagy L.G."/>
            <person name="Koehler G."/>
            <person name="Ransdell A.S."/>
            <person name="Younus H."/>
            <person name="Chow J."/>
            <person name="Chiniquy J."/>
            <person name="Lipzen A."/>
            <person name="Tritt A."/>
            <person name="Sun H."/>
            <person name="Haridas S."/>
            <person name="LaButti K."/>
            <person name="Ohm R.A."/>
            <person name="Kues U."/>
            <person name="Blanchette R.A."/>
            <person name="Grigoriev I.V."/>
            <person name="Minto R.E."/>
            <person name="Hibbett D.S."/>
        </authorList>
    </citation>
    <scope>NUCLEOTIDE SEQUENCE [LARGE SCALE GENOMIC DNA]</scope>
    <source>
        <strain evidence="1 2">FP15055 ss-10</strain>
    </source>
</reference>
<gene>
    <name evidence="1" type="ORF">CYLTODRAFT_225384</name>
</gene>
<dbReference type="Proteomes" id="UP000054007">
    <property type="component" value="Unassembled WGS sequence"/>
</dbReference>
<organism evidence="1 2">
    <name type="scientific">Cylindrobasidium torrendii FP15055 ss-10</name>
    <dbReference type="NCBI Taxonomy" id="1314674"/>
    <lineage>
        <taxon>Eukaryota</taxon>
        <taxon>Fungi</taxon>
        <taxon>Dikarya</taxon>
        <taxon>Basidiomycota</taxon>
        <taxon>Agaricomycotina</taxon>
        <taxon>Agaricomycetes</taxon>
        <taxon>Agaricomycetidae</taxon>
        <taxon>Agaricales</taxon>
        <taxon>Marasmiineae</taxon>
        <taxon>Physalacriaceae</taxon>
        <taxon>Cylindrobasidium</taxon>
    </lineage>
</organism>
<evidence type="ECO:0000313" key="1">
    <source>
        <dbReference type="EMBL" id="KIY69549.1"/>
    </source>
</evidence>
<accession>A0A0D7BHH4</accession>
<dbReference type="AlphaFoldDB" id="A0A0D7BHH4"/>
<keyword evidence="2" id="KW-1185">Reference proteome</keyword>